<evidence type="ECO:0000256" key="2">
    <source>
        <dbReference type="PROSITE-ProRule" id="PRU00335"/>
    </source>
</evidence>
<evidence type="ECO:0000313" key="5">
    <source>
        <dbReference type="Proteomes" id="UP000223606"/>
    </source>
</evidence>
<dbReference type="Pfam" id="PF00440">
    <property type="entry name" value="TetR_N"/>
    <property type="match status" value="1"/>
</dbReference>
<protein>
    <submittedName>
        <fullName evidence="4">Bacterial regulatory protein, tetR family</fullName>
    </submittedName>
</protein>
<dbReference type="AlphaFoldDB" id="A0A2C9D6L7"/>
<feature type="DNA-binding region" description="H-T-H motif" evidence="2">
    <location>
        <begin position="31"/>
        <end position="50"/>
    </location>
</feature>
<evidence type="ECO:0000256" key="1">
    <source>
        <dbReference type="ARBA" id="ARBA00023125"/>
    </source>
</evidence>
<dbReference type="GO" id="GO:0003677">
    <property type="term" value="F:DNA binding"/>
    <property type="evidence" value="ECO:0007669"/>
    <property type="project" value="UniProtKB-UniRule"/>
</dbReference>
<reference evidence="5" key="1">
    <citation type="submission" date="2017-09" db="EMBL/GenBank/DDBJ databases">
        <title>Genome sequence of Nannocystis excedens DSM 71.</title>
        <authorList>
            <person name="Blom J."/>
        </authorList>
    </citation>
    <scope>NUCLEOTIDE SEQUENCE [LARGE SCALE GENOMIC DNA]</scope>
    <source>
        <strain evidence="5">type strain: E19</strain>
    </source>
</reference>
<evidence type="ECO:0000259" key="3">
    <source>
        <dbReference type="PROSITE" id="PS50977"/>
    </source>
</evidence>
<name>A0A2C9D6L7_9HYPH</name>
<gene>
    <name evidence="4" type="ORF">HDIA_2352</name>
</gene>
<keyword evidence="5" id="KW-1185">Reference proteome</keyword>
<feature type="domain" description="HTH tetR-type" evidence="3">
    <location>
        <begin position="10"/>
        <end position="68"/>
    </location>
</feature>
<dbReference type="RefSeq" id="WP_162292636.1">
    <property type="nucleotide sequence ID" value="NZ_LT960614.1"/>
</dbReference>
<organism evidence="4 5">
    <name type="scientific">Hartmannibacter diazotrophicus</name>
    <dbReference type="NCBI Taxonomy" id="1482074"/>
    <lineage>
        <taxon>Bacteria</taxon>
        <taxon>Pseudomonadati</taxon>
        <taxon>Pseudomonadota</taxon>
        <taxon>Alphaproteobacteria</taxon>
        <taxon>Hyphomicrobiales</taxon>
        <taxon>Pleomorphomonadaceae</taxon>
        <taxon>Hartmannibacter</taxon>
    </lineage>
</organism>
<dbReference type="SUPFAM" id="SSF46689">
    <property type="entry name" value="Homeodomain-like"/>
    <property type="match status" value="1"/>
</dbReference>
<keyword evidence="1 2" id="KW-0238">DNA-binding</keyword>
<dbReference type="KEGG" id="hdi:HDIA_2352"/>
<dbReference type="EMBL" id="LT960614">
    <property type="protein sequence ID" value="SON55893.1"/>
    <property type="molecule type" value="Genomic_DNA"/>
</dbReference>
<dbReference type="PROSITE" id="PS50977">
    <property type="entry name" value="HTH_TETR_2"/>
    <property type="match status" value="1"/>
</dbReference>
<evidence type="ECO:0000313" key="4">
    <source>
        <dbReference type="EMBL" id="SON55893.1"/>
    </source>
</evidence>
<dbReference type="InterPro" id="IPR001647">
    <property type="entry name" value="HTH_TetR"/>
</dbReference>
<accession>A0A2C9D6L7</accession>
<dbReference type="Proteomes" id="UP000223606">
    <property type="component" value="Chromosome 1"/>
</dbReference>
<sequence length="196" mass="20996">MTEQLSPSRRRTRQTLFKAALDLLEEGARPTIQDIAERASVSRASAYRYFSDPAELIDTALAETTSELLAFDAGSLDGSAADRAEQLVARRALVILANEALFRRGLASQNPGRGARPPNADPDLGNAVKVALEPLESRLARQTHDQLAASLLLLAGPHAILGLRDSAALRPSDAEACLRWMARTLVTGAIMRDAAG</sequence>
<dbReference type="Gene3D" id="1.10.357.10">
    <property type="entry name" value="Tetracycline Repressor, domain 2"/>
    <property type="match status" value="1"/>
</dbReference>
<dbReference type="InterPro" id="IPR009057">
    <property type="entry name" value="Homeodomain-like_sf"/>
</dbReference>
<proteinExistence type="predicted"/>